<keyword evidence="2" id="KW-0472">Membrane</keyword>
<keyword evidence="2" id="KW-0812">Transmembrane</keyword>
<protein>
    <recommendedName>
        <fullName evidence="5">Secreted protein</fullName>
    </recommendedName>
</protein>
<name>A0ABQ3J893_9PSEU</name>
<proteinExistence type="predicted"/>
<evidence type="ECO:0000256" key="2">
    <source>
        <dbReference type="SAM" id="Phobius"/>
    </source>
</evidence>
<keyword evidence="2" id="KW-1133">Transmembrane helix</keyword>
<keyword evidence="4" id="KW-1185">Reference proteome</keyword>
<feature type="transmembrane region" description="Helical" evidence="2">
    <location>
        <begin position="6"/>
        <end position="29"/>
    </location>
</feature>
<sequence length="254" mass="26536">MSEPYTAVSASTISLSGTGPLVLVLLLVVPAEREAVPITADRHEHRPVAVGVTGQAADVPGSFGHECGHRRESDFGQHGLEGARPAGEGQAEQLADGAVRTVAGDQVLGAARVVGRGDGDSVGVLRDAGHRMSAAQLRAAGEGRLFEDLFHEVLTDREGVGVPGRPGRVVERDRQGGEVPADRFAFVCPVLHGVEQAALFEQLRGARLDRAALGLLDSLGQRFDDHGPNLGQREFIGEGETGRAGSGDDDVGVH</sequence>
<gene>
    <name evidence="3" type="ORF">GCM10017786_39440</name>
</gene>
<dbReference type="EMBL" id="BNAU01000004">
    <property type="protein sequence ID" value="GHF02298.1"/>
    <property type="molecule type" value="Genomic_DNA"/>
</dbReference>
<evidence type="ECO:0000313" key="3">
    <source>
        <dbReference type="EMBL" id="GHF02298.1"/>
    </source>
</evidence>
<reference evidence="4" key="1">
    <citation type="journal article" date="2019" name="Int. J. Syst. Evol. Microbiol.">
        <title>The Global Catalogue of Microorganisms (GCM) 10K type strain sequencing project: providing services to taxonomists for standard genome sequencing and annotation.</title>
        <authorList>
            <consortium name="The Broad Institute Genomics Platform"/>
            <consortium name="The Broad Institute Genome Sequencing Center for Infectious Disease"/>
            <person name="Wu L."/>
            <person name="Ma J."/>
        </authorList>
    </citation>
    <scope>NUCLEOTIDE SEQUENCE [LARGE SCALE GENOMIC DNA]</scope>
    <source>
        <strain evidence="4">CGMCC 4.7677</strain>
    </source>
</reference>
<evidence type="ECO:0000313" key="4">
    <source>
        <dbReference type="Proteomes" id="UP000605897"/>
    </source>
</evidence>
<feature type="region of interest" description="Disordered" evidence="1">
    <location>
        <begin position="227"/>
        <end position="254"/>
    </location>
</feature>
<evidence type="ECO:0008006" key="5">
    <source>
        <dbReference type="Google" id="ProtNLM"/>
    </source>
</evidence>
<dbReference type="Proteomes" id="UP000605897">
    <property type="component" value="Unassembled WGS sequence"/>
</dbReference>
<comment type="caution">
    <text evidence="3">The sequence shown here is derived from an EMBL/GenBank/DDBJ whole genome shotgun (WGS) entry which is preliminary data.</text>
</comment>
<accession>A0ABQ3J893</accession>
<evidence type="ECO:0000256" key="1">
    <source>
        <dbReference type="SAM" id="MobiDB-lite"/>
    </source>
</evidence>
<organism evidence="3 4">
    <name type="scientific">Amycolatopsis deserti</name>
    <dbReference type="NCBI Taxonomy" id="185696"/>
    <lineage>
        <taxon>Bacteria</taxon>
        <taxon>Bacillati</taxon>
        <taxon>Actinomycetota</taxon>
        <taxon>Actinomycetes</taxon>
        <taxon>Pseudonocardiales</taxon>
        <taxon>Pseudonocardiaceae</taxon>
        <taxon>Amycolatopsis</taxon>
    </lineage>
</organism>